<reference evidence="9 10" key="1">
    <citation type="journal article" date="2016" name="PLoS Pathog.">
        <title>Biosynthesis of antibiotic leucinostatins in bio-control fungus Purpureocillium lilacinum and their inhibition on phytophthora revealed by genome mining.</title>
        <authorList>
            <person name="Wang G."/>
            <person name="Liu Z."/>
            <person name="Lin R."/>
            <person name="Li E."/>
            <person name="Mao Z."/>
            <person name="Ling J."/>
            <person name="Yang Y."/>
            <person name="Yin W.B."/>
            <person name="Xie B."/>
        </authorList>
    </citation>
    <scope>NUCLEOTIDE SEQUENCE [LARGE SCALE GENOMIC DNA]</scope>
    <source>
        <strain evidence="9">170</strain>
    </source>
</reference>
<evidence type="ECO:0000256" key="1">
    <source>
        <dbReference type="ARBA" id="ARBA00004606"/>
    </source>
</evidence>
<evidence type="ECO:0000259" key="8">
    <source>
        <dbReference type="Pfam" id="PF02434"/>
    </source>
</evidence>
<feature type="domain" description="Fringe-like glycosyltransferase" evidence="8">
    <location>
        <begin position="239"/>
        <end position="359"/>
    </location>
</feature>
<dbReference type="OrthoDB" id="414175at2759"/>
<keyword evidence="4" id="KW-0812">Transmembrane</keyword>
<dbReference type="GO" id="GO:0016757">
    <property type="term" value="F:glycosyltransferase activity"/>
    <property type="evidence" value="ECO:0007669"/>
    <property type="project" value="UniProtKB-KW"/>
</dbReference>
<dbReference type="RefSeq" id="XP_018145911.1">
    <property type="nucleotide sequence ID" value="XM_018284426.1"/>
</dbReference>
<keyword evidence="10" id="KW-1185">Reference proteome</keyword>
<evidence type="ECO:0000256" key="4">
    <source>
        <dbReference type="ARBA" id="ARBA00022692"/>
    </source>
</evidence>
<accession>A0A179FVB7</accession>
<dbReference type="AlphaFoldDB" id="A0A179FVB7"/>
<dbReference type="Proteomes" id="UP000078397">
    <property type="component" value="Unassembled WGS sequence"/>
</dbReference>
<keyword evidence="2" id="KW-0328">Glycosyltransferase</keyword>
<dbReference type="STRING" id="1380566.A0A179FVB7"/>
<gene>
    <name evidence="9" type="ORF">VFPPC_05192</name>
</gene>
<dbReference type="InterPro" id="IPR003378">
    <property type="entry name" value="Fringe-like_glycosylTrfase"/>
</dbReference>
<evidence type="ECO:0000256" key="7">
    <source>
        <dbReference type="ARBA" id="ARBA00023136"/>
    </source>
</evidence>
<keyword evidence="7" id="KW-0472">Membrane</keyword>
<comment type="caution">
    <text evidence="9">The sequence shown here is derived from an EMBL/GenBank/DDBJ whole genome shotgun (WGS) entry which is preliminary data.</text>
</comment>
<keyword evidence="6" id="KW-1133">Transmembrane helix</keyword>
<evidence type="ECO:0000256" key="6">
    <source>
        <dbReference type="ARBA" id="ARBA00022989"/>
    </source>
</evidence>
<keyword evidence="3" id="KW-0808">Transferase</keyword>
<protein>
    <submittedName>
        <fullName evidence="9">Glycosyltransferase family 31 protein</fullName>
    </submittedName>
</protein>
<evidence type="ECO:0000313" key="9">
    <source>
        <dbReference type="EMBL" id="OAQ69061.1"/>
    </source>
</evidence>
<evidence type="ECO:0000256" key="3">
    <source>
        <dbReference type="ARBA" id="ARBA00022679"/>
    </source>
</evidence>
<name>A0A179FVB7_METCM</name>
<proteinExistence type="predicted"/>
<evidence type="ECO:0000313" key="10">
    <source>
        <dbReference type="Proteomes" id="UP000078397"/>
    </source>
</evidence>
<sequence>MLLSKGVPVLQVRLSHLLLTAAIAGLLFQATKPYRQGRTFTFDVEDTTPAGNHLPEEEYLERLIDHYGLANFTKWQAWRVQSSEQTLDLSPITDIHANFQPHWDTPKTIDLSNPTSADLRAAKRMELPIHNNKAQDKMYGATFLFGISTSYQRIIDKDWAVLRAWKRWLTKSDGTSNGAGLVLMLDNATEKQLNDIDKALHDAGIDAYATATAEPTSKTRRYYELIRVMKTYGATLAASGQEKRWFGVVEDTIFFPNLHYLQERLSTYDTSEQLYIGIPSEKQDWQQEGKSVTTNGGGAIFLTRQAVSLIPKLPCMETDASAGPPFRAQKWDVVLKHCVKRWAGMDMHVIPAFYSPHDSNYKPHLESHETGSRPLLLHDYQDRHRLDVGMAHLVTDVCGEACFMHQYLFHDNWVVINGVSISHHPDGLNRYHRHEGEDEGNAFGNAEHTPVSGQIVMNEDKVERRPLNWTGRRDVWKLIDSAKAANGSIWQAYLKKGTKPANKGNEGDESEELDSVIVLIWEKRKH</sequence>
<dbReference type="GeneID" id="28848420"/>
<dbReference type="GO" id="GO:0016020">
    <property type="term" value="C:membrane"/>
    <property type="evidence" value="ECO:0007669"/>
    <property type="project" value="UniProtKB-SubCell"/>
</dbReference>
<dbReference type="EMBL" id="LSBJ02000003">
    <property type="protein sequence ID" value="OAQ69061.1"/>
    <property type="molecule type" value="Genomic_DNA"/>
</dbReference>
<keyword evidence="5" id="KW-0735">Signal-anchor</keyword>
<evidence type="ECO:0000256" key="5">
    <source>
        <dbReference type="ARBA" id="ARBA00022968"/>
    </source>
</evidence>
<dbReference type="KEGG" id="pchm:VFPPC_05192"/>
<dbReference type="Gene3D" id="3.90.550.50">
    <property type="match status" value="1"/>
</dbReference>
<comment type="subcellular location">
    <subcellularLocation>
        <location evidence="1">Membrane</location>
        <topology evidence="1">Single-pass type II membrane protein</topology>
    </subcellularLocation>
</comment>
<organism evidence="9 10">
    <name type="scientific">Pochonia chlamydosporia 170</name>
    <dbReference type="NCBI Taxonomy" id="1380566"/>
    <lineage>
        <taxon>Eukaryota</taxon>
        <taxon>Fungi</taxon>
        <taxon>Dikarya</taxon>
        <taxon>Ascomycota</taxon>
        <taxon>Pezizomycotina</taxon>
        <taxon>Sordariomycetes</taxon>
        <taxon>Hypocreomycetidae</taxon>
        <taxon>Hypocreales</taxon>
        <taxon>Clavicipitaceae</taxon>
        <taxon>Pochonia</taxon>
    </lineage>
</organism>
<dbReference type="Pfam" id="PF02434">
    <property type="entry name" value="Fringe"/>
    <property type="match status" value="1"/>
</dbReference>
<evidence type="ECO:0000256" key="2">
    <source>
        <dbReference type="ARBA" id="ARBA00022676"/>
    </source>
</evidence>